<evidence type="ECO:0008006" key="5">
    <source>
        <dbReference type="Google" id="ProtNLM"/>
    </source>
</evidence>
<dbReference type="EMBL" id="JARKIF010000049">
    <property type="protein sequence ID" value="KAJ7607526.1"/>
    <property type="molecule type" value="Genomic_DNA"/>
</dbReference>
<comment type="caution">
    <text evidence="3">The sequence shown here is derived from an EMBL/GenBank/DDBJ whole genome shotgun (WGS) entry which is preliminary data.</text>
</comment>
<feature type="region of interest" description="Disordered" evidence="1">
    <location>
        <begin position="23"/>
        <end position="58"/>
    </location>
</feature>
<reference evidence="3" key="1">
    <citation type="submission" date="2023-03" db="EMBL/GenBank/DDBJ databases">
        <title>Massive genome expansion in bonnet fungi (Mycena s.s.) driven by repeated elements and novel gene families across ecological guilds.</title>
        <authorList>
            <consortium name="Lawrence Berkeley National Laboratory"/>
            <person name="Harder C.B."/>
            <person name="Miyauchi S."/>
            <person name="Viragh M."/>
            <person name="Kuo A."/>
            <person name="Thoen E."/>
            <person name="Andreopoulos B."/>
            <person name="Lu D."/>
            <person name="Skrede I."/>
            <person name="Drula E."/>
            <person name="Henrissat B."/>
            <person name="Morin E."/>
            <person name="Kohler A."/>
            <person name="Barry K."/>
            <person name="LaButti K."/>
            <person name="Morin E."/>
            <person name="Salamov A."/>
            <person name="Lipzen A."/>
            <person name="Mereny Z."/>
            <person name="Hegedus B."/>
            <person name="Baldrian P."/>
            <person name="Stursova M."/>
            <person name="Weitz H."/>
            <person name="Taylor A."/>
            <person name="Grigoriev I.V."/>
            <person name="Nagy L.G."/>
            <person name="Martin F."/>
            <person name="Kauserud H."/>
        </authorList>
    </citation>
    <scope>NUCLEOTIDE SEQUENCE</scope>
    <source>
        <strain evidence="3">9284</strain>
    </source>
</reference>
<accession>A0AAD7FA37</accession>
<proteinExistence type="predicted"/>
<evidence type="ECO:0000313" key="4">
    <source>
        <dbReference type="Proteomes" id="UP001221142"/>
    </source>
</evidence>
<protein>
    <recommendedName>
        <fullName evidence="5">Secreted protein</fullName>
    </recommendedName>
</protein>
<evidence type="ECO:0000256" key="1">
    <source>
        <dbReference type="SAM" id="MobiDB-lite"/>
    </source>
</evidence>
<dbReference type="AlphaFoldDB" id="A0AAD7FA37"/>
<evidence type="ECO:0000256" key="2">
    <source>
        <dbReference type="SAM" id="SignalP"/>
    </source>
</evidence>
<name>A0AAD7FA37_9AGAR</name>
<feature type="compositionally biased region" description="Polar residues" evidence="1">
    <location>
        <begin position="25"/>
        <end position="42"/>
    </location>
</feature>
<feature type="signal peptide" evidence="2">
    <location>
        <begin position="1"/>
        <end position="19"/>
    </location>
</feature>
<keyword evidence="2" id="KW-0732">Signal</keyword>
<gene>
    <name evidence="3" type="ORF">FB45DRAFT_395507</name>
</gene>
<evidence type="ECO:0000313" key="3">
    <source>
        <dbReference type="EMBL" id="KAJ7607526.1"/>
    </source>
</evidence>
<sequence length="159" mass="18243">MTLTFSTVPFLLSLVHVWARGVDSPPNSTQTACTRRSGTPFHSQKDTQCHSTHGTRRLEPRRRLHGPLSLPFKHRQWRFKASWLTRPTVYSSEPLAAFNEPFVARCAAVLTEIRSTAHGALMIRRPCNTPKAFFLFQVAFRGFNRDSPYTDVVRYHSQE</sequence>
<feature type="chain" id="PRO_5042194293" description="Secreted protein" evidence="2">
    <location>
        <begin position="20"/>
        <end position="159"/>
    </location>
</feature>
<organism evidence="3 4">
    <name type="scientific">Roridomyces roridus</name>
    <dbReference type="NCBI Taxonomy" id="1738132"/>
    <lineage>
        <taxon>Eukaryota</taxon>
        <taxon>Fungi</taxon>
        <taxon>Dikarya</taxon>
        <taxon>Basidiomycota</taxon>
        <taxon>Agaricomycotina</taxon>
        <taxon>Agaricomycetes</taxon>
        <taxon>Agaricomycetidae</taxon>
        <taxon>Agaricales</taxon>
        <taxon>Marasmiineae</taxon>
        <taxon>Mycenaceae</taxon>
        <taxon>Roridomyces</taxon>
    </lineage>
</organism>
<dbReference type="Proteomes" id="UP001221142">
    <property type="component" value="Unassembled WGS sequence"/>
</dbReference>
<keyword evidence="4" id="KW-1185">Reference proteome</keyword>